<dbReference type="NCBIfam" id="TIGR01101">
    <property type="entry name" value="V_ATP_synt_F"/>
    <property type="match status" value="1"/>
</dbReference>
<dbReference type="GO" id="GO:0033180">
    <property type="term" value="C:proton-transporting V-type ATPase, V1 domain"/>
    <property type="evidence" value="ECO:0007669"/>
    <property type="project" value="InterPro"/>
</dbReference>
<comment type="function">
    <text evidence="5">Subunit of the V1 complex of vacuolar(H+)-ATPase (V-ATPase), a multisubunit enzyme composed of a peripheral complex (V1) that hydrolyzes ATP and a membrane integral complex (V0) that translocates protons. V-ATPase is responsible for acidifying and maintaining the pH of intracellular compartments.</text>
</comment>
<dbReference type="AlphaFoldDB" id="A0A6T6C1E1"/>
<organism evidence="6">
    <name type="scientific">Compsopogon caeruleus</name>
    <dbReference type="NCBI Taxonomy" id="31354"/>
    <lineage>
        <taxon>Eukaryota</taxon>
        <taxon>Rhodophyta</taxon>
        <taxon>Compsopogonophyceae</taxon>
        <taxon>Compsopogonales</taxon>
        <taxon>Compsopogonaceae</taxon>
        <taxon>Compsopogon</taxon>
    </lineage>
</organism>
<protein>
    <recommendedName>
        <fullName evidence="5">V-type proton ATPase subunit F</fullName>
    </recommendedName>
</protein>
<evidence type="ECO:0000256" key="4">
    <source>
        <dbReference type="ARBA" id="ARBA00023065"/>
    </source>
</evidence>
<reference evidence="6" key="1">
    <citation type="submission" date="2021-01" db="EMBL/GenBank/DDBJ databases">
        <authorList>
            <person name="Corre E."/>
            <person name="Pelletier E."/>
            <person name="Niang G."/>
            <person name="Scheremetjew M."/>
            <person name="Finn R."/>
            <person name="Kale V."/>
            <person name="Holt S."/>
            <person name="Cochrane G."/>
            <person name="Meng A."/>
            <person name="Brown T."/>
            <person name="Cohen L."/>
        </authorList>
    </citation>
    <scope>NUCLEOTIDE SEQUENCE</scope>
    <source>
        <strain evidence="6">SAG 36.94</strain>
    </source>
</reference>
<evidence type="ECO:0000256" key="5">
    <source>
        <dbReference type="PIRNR" id="PIRNR015945"/>
    </source>
</evidence>
<dbReference type="InterPro" id="IPR005772">
    <property type="entry name" value="ATPase_V1-cplx_fsu_euk"/>
</dbReference>
<accession>A0A6T6C1E1</accession>
<dbReference type="SUPFAM" id="SSF159468">
    <property type="entry name" value="AtpF-like"/>
    <property type="match status" value="1"/>
</dbReference>
<evidence type="ECO:0000256" key="1">
    <source>
        <dbReference type="ARBA" id="ARBA00010148"/>
    </source>
</evidence>
<dbReference type="PIRSF" id="PIRSF015945">
    <property type="entry name" value="ATPase_V1_F_euk"/>
    <property type="match status" value="1"/>
</dbReference>
<evidence type="ECO:0000313" key="7">
    <source>
        <dbReference type="EMBL" id="CAD9231863.1"/>
    </source>
</evidence>
<dbReference type="EMBL" id="HBGH01007328">
    <property type="protein sequence ID" value="CAD9231861.1"/>
    <property type="molecule type" value="Transcribed_RNA"/>
</dbReference>
<keyword evidence="2 5" id="KW-0813">Transport</keyword>
<name>A0A6T6C1E1_9RHOD</name>
<comment type="subunit">
    <text evidence="5">V-ATPase is a heteromultimeric enzyme made up of two complexes: the ATP-hydrolytic V1 complex and the proton translocation V0 complex.</text>
</comment>
<keyword evidence="4 5" id="KW-0406">Ion transport</keyword>
<dbReference type="InterPro" id="IPR008218">
    <property type="entry name" value="ATPase_V1-cplx_f_g_su"/>
</dbReference>
<dbReference type="Pfam" id="PF01990">
    <property type="entry name" value="ATP-synt_F"/>
    <property type="match status" value="1"/>
</dbReference>
<keyword evidence="3 5" id="KW-0375">Hydrogen ion transport</keyword>
<gene>
    <name evidence="6" type="ORF">CCAE0312_LOCUS3942</name>
    <name evidence="7" type="ORF">CCAE0312_LOCUS3944</name>
</gene>
<evidence type="ECO:0000313" key="6">
    <source>
        <dbReference type="EMBL" id="CAD9231861.1"/>
    </source>
</evidence>
<comment type="similarity">
    <text evidence="1 5">Belongs to the V-ATPase F subunit family.</text>
</comment>
<dbReference type="PANTHER" id="PTHR13861">
    <property type="entry name" value="VACUOLAR ATP SYNTHASE SUBUNIT F"/>
    <property type="match status" value="1"/>
</dbReference>
<dbReference type="EMBL" id="HBGH01007330">
    <property type="protein sequence ID" value="CAD9231863.1"/>
    <property type="molecule type" value="Transcribed_RNA"/>
</dbReference>
<proteinExistence type="inferred from homology"/>
<dbReference type="GO" id="GO:0046961">
    <property type="term" value="F:proton-transporting ATPase activity, rotational mechanism"/>
    <property type="evidence" value="ECO:0007669"/>
    <property type="project" value="InterPro"/>
</dbReference>
<dbReference type="Gene3D" id="3.40.50.10580">
    <property type="entry name" value="ATPase, V1 complex, subunit F"/>
    <property type="match status" value="1"/>
</dbReference>
<dbReference type="InterPro" id="IPR036906">
    <property type="entry name" value="ATPase_V1_fsu_sf"/>
</dbReference>
<evidence type="ECO:0000256" key="2">
    <source>
        <dbReference type="ARBA" id="ARBA00022448"/>
    </source>
</evidence>
<evidence type="ECO:0000256" key="3">
    <source>
        <dbReference type="ARBA" id="ARBA00022781"/>
    </source>
</evidence>
<dbReference type="FunFam" id="3.40.50.10580:FF:000004">
    <property type="entry name" value="V-type proton ATPase subunit F"/>
    <property type="match status" value="1"/>
</dbReference>
<sequence>MTKNTSDRLRNRPDGHLIAVIGDEDTVTGFLLAGVGQVDGASGTNFVVVDSKTSIEAIGEAFGTFTSREDVAILLINQHIANKIRHVVQKFKSPVPAIVEIPSKEHPYDPSKDSVLQRVRGMLGSA</sequence>
<dbReference type="PANTHER" id="PTHR13861:SF2">
    <property type="entry name" value="V-TYPE PROTON ATPASE SUBUNIT F"/>
    <property type="match status" value="1"/>
</dbReference>